<evidence type="ECO:0000256" key="1">
    <source>
        <dbReference type="ARBA" id="ARBA00023125"/>
    </source>
</evidence>
<dbReference type="SUPFAM" id="SSF56349">
    <property type="entry name" value="DNA breaking-rejoining enzymes"/>
    <property type="match status" value="1"/>
</dbReference>
<evidence type="ECO:0000256" key="2">
    <source>
        <dbReference type="SAM" id="MobiDB-lite"/>
    </source>
</evidence>
<dbReference type="GO" id="GO:0003677">
    <property type="term" value="F:DNA binding"/>
    <property type="evidence" value="ECO:0007669"/>
    <property type="project" value="UniProtKB-KW"/>
</dbReference>
<feature type="region of interest" description="Disordered" evidence="2">
    <location>
        <begin position="199"/>
        <end position="266"/>
    </location>
</feature>
<evidence type="ECO:0008006" key="4">
    <source>
        <dbReference type="Google" id="ProtNLM"/>
    </source>
</evidence>
<dbReference type="InterPro" id="IPR010998">
    <property type="entry name" value="Integrase_recombinase_N"/>
</dbReference>
<proteinExistence type="predicted"/>
<dbReference type="InterPro" id="IPR011010">
    <property type="entry name" value="DNA_brk_join_enz"/>
</dbReference>
<dbReference type="AlphaFoldDB" id="A0A6J4SUX8"/>
<accession>A0A6J4SUX8</accession>
<feature type="compositionally biased region" description="Low complexity" evidence="2">
    <location>
        <begin position="254"/>
        <end position="266"/>
    </location>
</feature>
<sequence length="266" mass="29564">MAIVERGEAFYVKVHRGRGRYEHVGTFRWGEHGGKRAARRAAERAEADAHERRRNRKSVETCDEFAARWPDDYPIVKHGPTRGQRKSDKTLRGYRDELKPFVREFRGVRLADVDRPMARKFANARPRSAVVVRNMFSDAVDDGLIDANPFANLQLEQARGRSQHPTITEEELHDLADAAVLVLGTAYGQVSRSFILRRATSGAGSTRDSTSSTATSGRASARSTCVSRSSRSRARSCFCPRRGTRSGRSPDRPSTSASGTRSAASR</sequence>
<evidence type="ECO:0000313" key="3">
    <source>
        <dbReference type="EMBL" id="CAA9506103.1"/>
    </source>
</evidence>
<feature type="region of interest" description="Disordered" evidence="2">
    <location>
        <begin position="32"/>
        <end position="54"/>
    </location>
</feature>
<feature type="compositionally biased region" description="Low complexity" evidence="2">
    <location>
        <begin position="199"/>
        <end position="241"/>
    </location>
</feature>
<name>A0A6J4SUX8_9ACTN</name>
<organism evidence="3">
    <name type="scientific">uncultured Solirubrobacteraceae bacterium</name>
    <dbReference type="NCBI Taxonomy" id="1162706"/>
    <lineage>
        <taxon>Bacteria</taxon>
        <taxon>Bacillati</taxon>
        <taxon>Actinomycetota</taxon>
        <taxon>Thermoleophilia</taxon>
        <taxon>Solirubrobacterales</taxon>
        <taxon>Solirubrobacteraceae</taxon>
        <taxon>environmental samples</taxon>
    </lineage>
</organism>
<keyword evidence="1" id="KW-0238">DNA-binding</keyword>
<reference evidence="3" key="1">
    <citation type="submission" date="2020-02" db="EMBL/GenBank/DDBJ databases">
        <authorList>
            <person name="Meier V. D."/>
        </authorList>
    </citation>
    <scope>NUCLEOTIDE SEQUENCE</scope>
    <source>
        <strain evidence="3">AVDCRST_MAG67</strain>
    </source>
</reference>
<dbReference type="EMBL" id="CADCVQ010000095">
    <property type="protein sequence ID" value="CAA9506103.1"/>
    <property type="molecule type" value="Genomic_DNA"/>
</dbReference>
<protein>
    <recommendedName>
        <fullName evidence="4">Core-binding (CB) domain-containing protein</fullName>
    </recommendedName>
</protein>
<dbReference type="Gene3D" id="1.10.150.130">
    <property type="match status" value="1"/>
</dbReference>
<gene>
    <name evidence="3" type="ORF">AVDCRST_MAG67-2437</name>
</gene>